<evidence type="ECO:0000313" key="4">
    <source>
        <dbReference type="Proteomes" id="UP000192721"/>
    </source>
</evidence>
<sequence length="248" mass="26723">MTRVDVLLVELGLAASRTAAQNLIAAGRVSCDGALVSKPSQKCAPGSRFDIAADPSDRFVSRGGLKMLGALESSGLDPRDALALDVGQSTGGFSDCLLQQGARRVVGVDVGHDQLHPRLRTDARVRYFEGVNARALDHAALLAANDGLPFDLMVCDVSFISLTLVLPSALPLIRPGGHLLSLVKPQFEVGREGLARGGIVRDESLYPRVREKISEAVREQGFELLKWFDSPITGGDGNREFFIYARKR</sequence>
<keyword evidence="3" id="KW-0808">Transferase</keyword>
<keyword evidence="3" id="KW-0489">Methyltransferase</keyword>
<dbReference type="GeneID" id="58557977"/>
<dbReference type="InterPro" id="IPR036986">
    <property type="entry name" value="S4_RNA-bd_sf"/>
</dbReference>
<dbReference type="Pfam" id="PF01728">
    <property type="entry name" value="FtsJ"/>
    <property type="match status" value="1"/>
</dbReference>
<dbReference type="PIRSF" id="PIRSF005578">
    <property type="entry name" value="TlyA"/>
    <property type="match status" value="1"/>
</dbReference>
<evidence type="ECO:0000313" key="3">
    <source>
        <dbReference type="EMBL" id="OQS41294.1"/>
    </source>
</evidence>
<dbReference type="GO" id="GO:0032259">
    <property type="term" value="P:methylation"/>
    <property type="evidence" value="ECO:0007669"/>
    <property type="project" value="UniProtKB-KW"/>
</dbReference>
<dbReference type="GO" id="GO:0008168">
    <property type="term" value="F:methyltransferase activity"/>
    <property type="evidence" value="ECO:0007669"/>
    <property type="project" value="UniProtKB-KW"/>
</dbReference>
<dbReference type="Proteomes" id="UP000192721">
    <property type="component" value="Unassembled WGS sequence"/>
</dbReference>
<dbReference type="Gene3D" id="3.40.50.150">
    <property type="entry name" value="Vaccinia Virus protein VP39"/>
    <property type="match status" value="1"/>
</dbReference>
<dbReference type="AlphaFoldDB" id="A0A1W0D2S8"/>
<evidence type="ECO:0000256" key="1">
    <source>
        <dbReference type="ARBA" id="ARBA00022884"/>
    </source>
</evidence>
<dbReference type="InterPro" id="IPR002942">
    <property type="entry name" value="S4_RNA-bd"/>
</dbReference>
<dbReference type="InterPro" id="IPR029063">
    <property type="entry name" value="SAM-dependent_MTases_sf"/>
</dbReference>
<comment type="similarity">
    <text evidence="2">Belongs to the TlyA family.</text>
</comment>
<dbReference type="CDD" id="cd02440">
    <property type="entry name" value="AdoMet_MTases"/>
    <property type="match status" value="1"/>
</dbReference>
<proteinExistence type="inferred from homology"/>
<comment type="caution">
    <text evidence="3">The sequence shown here is derived from an EMBL/GenBank/DDBJ whole genome shotgun (WGS) entry which is preliminary data.</text>
</comment>
<dbReference type="InterPro" id="IPR002877">
    <property type="entry name" value="RNA_MeTrfase_FtsJ_dom"/>
</dbReference>
<dbReference type="SUPFAM" id="SSF53335">
    <property type="entry name" value="S-adenosyl-L-methionine-dependent methyltransferases"/>
    <property type="match status" value="1"/>
</dbReference>
<dbReference type="RefSeq" id="WP_043635529.1">
    <property type="nucleotide sequence ID" value="NZ_AP019312.1"/>
</dbReference>
<dbReference type="NCBIfam" id="TIGR00478">
    <property type="entry name" value="tly"/>
    <property type="match status" value="1"/>
</dbReference>
<dbReference type="CDD" id="cd00165">
    <property type="entry name" value="S4"/>
    <property type="match status" value="1"/>
</dbReference>
<evidence type="ECO:0000256" key="2">
    <source>
        <dbReference type="ARBA" id="ARBA00029460"/>
    </source>
</evidence>
<dbReference type="Gene3D" id="3.10.290.10">
    <property type="entry name" value="RNA-binding S4 domain"/>
    <property type="match status" value="1"/>
</dbReference>
<dbReference type="GO" id="GO:0003723">
    <property type="term" value="F:RNA binding"/>
    <property type="evidence" value="ECO:0007669"/>
    <property type="project" value="UniProtKB-KW"/>
</dbReference>
<accession>A0A1W0D2S8</accession>
<dbReference type="InterPro" id="IPR047048">
    <property type="entry name" value="TlyA"/>
</dbReference>
<gene>
    <name evidence="3" type="ORF">B0T45_08350</name>
</gene>
<dbReference type="PROSITE" id="PS50889">
    <property type="entry name" value="S4"/>
    <property type="match status" value="1"/>
</dbReference>
<dbReference type="SMART" id="SM00363">
    <property type="entry name" value="S4"/>
    <property type="match status" value="1"/>
</dbReference>
<dbReference type="Pfam" id="PF01479">
    <property type="entry name" value="S4"/>
    <property type="match status" value="1"/>
</dbReference>
<dbReference type="SUPFAM" id="SSF55174">
    <property type="entry name" value="Alpha-L RNA-binding motif"/>
    <property type="match status" value="1"/>
</dbReference>
<reference evidence="3 4" key="1">
    <citation type="submission" date="2017-02" db="EMBL/GenBank/DDBJ databases">
        <title>Chromobacterium haemolyticum H5244.</title>
        <authorList>
            <person name="Gulvik C.A."/>
        </authorList>
    </citation>
    <scope>NUCLEOTIDE SEQUENCE [LARGE SCALE GENOMIC DNA]</scope>
    <source>
        <strain evidence="3 4">H5244</strain>
    </source>
</reference>
<dbReference type="PANTHER" id="PTHR32319:SF0">
    <property type="entry name" value="BACTERIAL HEMOLYSIN-LIKE PROTEIN"/>
    <property type="match status" value="1"/>
</dbReference>
<name>A0A1W0D2S8_9NEIS</name>
<organism evidence="3 4">
    <name type="scientific">Chromobacterium haemolyticum</name>
    <dbReference type="NCBI Taxonomy" id="394935"/>
    <lineage>
        <taxon>Bacteria</taxon>
        <taxon>Pseudomonadati</taxon>
        <taxon>Pseudomonadota</taxon>
        <taxon>Betaproteobacteria</taxon>
        <taxon>Neisseriales</taxon>
        <taxon>Chromobacteriaceae</taxon>
        <taxon>Chromobacterium</taxon>
    </lineage>
</organism>
<protein>
    <submittedName>
        <fullName evidence="3">TlyA family rRNA (Cytidine-2'-O)-methyltransferase</fullName>
    </submittedName>
</protein>
<dbReference type="PANTHER" id="PTHR32319">
    <property type="entry name" value="BACTERIAL HEMOLYSIN-LIKE PROTEIN"/>
    <property type="match status" value="1"/>
</dbReference>
<dbReference type="EMBL" id="MUKV01000008">
    <property type="protein sequence ID" value="OQS41294.1"/>
    <property type="molecule type" value="Genomic_DNA"/>
</dbReference>
<dbReference type="InterPro" id="IPR004538">
    <property type="entry name" value="Hemolysin_A/TlyA"/>
</dbReference>
<keyword evidence="1" id="KW-0694">RNA-binding</keyword>